<accession>A0A1R1PBY1</accession>
<name>A0A1R1PBY1_ZANCU</name>
<dbReference type="EMBL" id="LSSK01001924">
    <property type="protein sequence ID" value="OMH78451.1"/>
    <property type="molecule type" value="Genomic_DNA"/>
</dbReference>
<reference evidence="2" key="1">
    <citation type="submission" date="2017-01" db="EMBL/GenBank/DDBJ databases">
        <authorList>
            <person name="Mah S.A."/>
            <person name="Swanson W.J."/>
            <person name="Moy G.W."/>
            <person name="Vacquier V.D."/>
        </authorList>
    </citation>
    <scope>NUCLEOTIDE SEQUENCE [LARGE SCALE GENOMIC DNA]</scope>
    <source>
        <strain evidence="2">COL-18-3</strain>
    </source>
</reference>
<protein>
    <submittedName>
        <fullName evidence="2">Uncharacterized protein</fullName>
    </submittedName>
</protein>
<dbReference type="AlphaFoldDB" id="A0A1R1PBY1"/>
<organism evidence="2 4">
    <name type="scientific">Zancudomyces culisetae</name>
    <name type="common">Gut fungus</name>
    <name type="synonym">Smittium culisetae</name>
    <dbReference type="NCBI Taxonomy" id="1213189"/>
    <lineage>
        <taxon>Eukaryota</taxon>
        <taxon>Fungi</taxon>
        <taxon>Fungi incertae sedis</taxon>
        <taxon>Zoopagomycota</taxon>
        <taxon>Kickxellomycotina</taxon>
        <taxon>Harpellomycetes</taxon>
        <taxon>Harpellales</taxon>
        <taxon>Legeriomycetaceae</taxon>
        <taxon>Zancudomyces</taxon>
    </lineage>
</organism>
<sequence>MVFDKGSNRIQLVNEQVAGDNQDQMENKRIIDIKEKLPMWKIEINECFPEEYRQLLKLFRNQGHGNDYSACPCKEIMAMSNRGNKEEDGYLILDVLEYLLYSVIKSFGTSNRHEKQKESVVGVKGVQFTVNVEHQPELYQLEPDNSISGEKTPEPTTAPGIRMLLSGHQNTVKGRATV</sequence>
<evidence type="ECO:0000313" key="2">
    <source>
        <dbReference type="EMBL" id="OMH78451.1"/>
    </source>
</evidence>
<comment type="caution">
    <text evidence="2">The sequence shown here is derived from an EMBL/GenBank/DDBJ whole genome shotgun (WGS) entry which is preliminary data.</text>
</comment>
<evidence type="ECO:0000313" key="4">
    <source>
        <dbReference type="Proteomes" id="UP000188320"/>
    </source>
</evidence>
<dbReference type="Proteomes" id="UP000188320">
    <property type="component" value="Unassembled WGS sequence"/>
</dbReference>
<dbReference type="EMBL" id="LSSK01000563">
    <property type="protein sequence ID" value="OMH82918.1"/>
    <property type="molecule type" value="Genomic_DNA"/>
</dbReference>
<keyword evidence="4" id="KW-1185">Reference proteome</keyword>
<evidence type="ECO:0000256" key="1">
    <source>
        <dbReference type="SAM" id="MobiDB-lite"/>
    </source>
</evidence>
<proteinExistence type="predicted"/>
<gene>
    <name evidence="3" type="ORF">AX774_g3595</name>
    <name evidence="2" type="ORF">AX774_g8165</name>
</gene>
<evidence type="ECO:0000313" key="3">
    <source>
        <dbReference type="EMBL" id="OMH82918.1"/>
    </source>
</evidence>
<reference evidence="4" key="2">
    <citation type="submission" date="2017-01" db="EMBL/GenBank/DDBJ databases">
        <authorList>
            <person name="Wang Y."/>
            <person name="White M."/>
            <person name="Kvist S."/>
            <person name="Moncalvo J.-M."/>
        </authorList>
    </citation>
    <scope>NUCLEOTIDE SEQUENCE [LARGE SCALE GENOMIC DNA]</scope>
    <source>
        <strain evidence="4">COL-18-3</strain>
    </source>
</reference>
<feature type="region of interest" description="Disordered" evidence="1">
    <location>
        <begin position="142"/>
        <end position="161"/>
    </location>
</feature>